<evidence type="ECO:0000313" key="8">
    <source>
        <dbReference type="EMBL" id="AXR01794.1"/>
    </source>
</evidence>
<evidence type="ECO:0000256" key="3">
    <source>
        <dbReference type="ARBA" id="ARBA00023054"/>
    </source>
</evidence>
<keyword evidence="3" id="KW-0175">Coiled coil</keyword>
<keyword evidence="8" id="KW-0969">Cilium</keyword>
<dbReference type="InterPro" id="IPR010809">
    <property type="entry name" value="FliD_C"/>
</dbReference>
<gene>
    <name evidence="8" type="ORF">D0511_06675</name>
</gene>
<keyword evidence="4 5" id="KW-0975">Bacterial flagellum</keyword>
<evidence type="ECO:0000256" key="1">
    <source>
        <dbReference type="ARBA" id="ARBA00009764"/>
    </source>
</evidence>
<dbReference type="GO" id="GO:0009421">
    <property type="term" value="C:bacterial-type flagellum filament cap"/>
    <property type="evidence" value="ECO:0007669"/>
    <property type="project" value="InterPro"/>
</dbReference>
<dbReference type="RefSeq" id="WP_088531061.1">
    <property type="nucleotide sequence ID" value="NZ_CP021646.1"/>
</dbReference>
<feature type="domain" description="Flagellar hook-associated protein 2 C-terminal" evidence="7">
    <location>
        <begin position="227"/>
        <end position="450"/>
    </location>
</feature>
<dbReference type="InterPro" id="IPR040026">
    <property type="entry name" value="FliD"/>
</dbReference>
<comment type="subunit">
    <text evidence="2 5">Homopentamer.</text>
</comment>
<dbReference type="AlphaFoldDB" id="A0AAD0RHK1"/>
<dbReference type="GO" id="GO:0007155">
    <property type="term" value="P:cell adhesion"/>
    <property type="evidence" value="ECO:0007669"/>
    <property type="project" value="InterPro"/>
</dbReference>
<feature type="domain" description="Flagellar hook-associated protein 2 N-terminal" evidence="6">
    <location>
        <begin position="11"/>
        <end position="109"/>
    </location>
</feature>
<dbReference type="PANTHER" id="PTHR30288:SF0">
    <property type="entry name" value="FLAGELLAR HOOK-ASSOCIATED PROTEIN 2"/>
    <property type="match status" value="1"/>
</dbReference>
<keyword evidence="5" id="KW-0964">Secreted</keyword>
<dbReference type="Pfam" id="PF07195">
    <property type="entry name" value="FliD_C"/>
    <property type="match status" value="1"/>
</dbReference>
<dbReference type="GO" id="GO:0071973">
    <property type="term" value="P:bacterial-type flagellum-dependent cell motility"/>
    <property type="evidence" value="ECO:0007669"/>
    <property type="project" value="TreeGrafter"/>
</dbReference>
<comment type="subcellular location">
    <subcellularLocation>
        <location evidence="5">Secreted</location>
    </subcellularLocation>
    <subcellularLocation>
        <location evidence="5">Bacterial flagellum</location>
    </subcellularLocation>
</comment>
<dbReference type="Pfam" id="PF07196">
    <property type="entry name" value="Flagellin_IN"/>
    <property type="match status" value="1"/>
</dbReference>
<dbReference type="InterPro" id="IPR010810">
    <property type="entry name" value="Flagellin_hook_IN_motif"/>
</dbReference>
<dbReference type="KEGG" id="ppis:B1L02_11080"/>
<protein>
    <recommendedName>
        <fullName evidence="5">Flagellar hook-associated protein 2</fullName>
        <shortName evidence="5">HAP2</shortName>
    </recommendedName>
    <alternativeName>
        <fullName evidence="5">Flagellar cap protein</fullName>
    </alternativeName>
</protein>
<organism evidence="8 9">
    <name type="scientific">Pseudoalteromonas piscicida</name>
    <dbReference type="NCBI Taxonomy" id="43662"/>
    <lineage>
        <taxon>Bacteria</taxon>
        <taxon>Pseudomonadati</taxon>
        <taxon>Pseudomonadota</taxon>
        <taxon>Gammaproteobacteria</taxon>
        <taxon>Alteromonadales</taxon>
        <taxon>Pseudoalteromonadaceae</taxon>
        <taxon>Pseudoalteromonas</taxon>
    </lineage>
</organism>
<dbReference type="GO" id="GO:0009424">
    <property type="term" value="C:bacterial-type flagellum hook"/>
    <property type="evidence" value="ECO:0007669"/>
    <property type="project" value="UniProtKB-UniRule"/>
</dbReference>
<evidence type="ECO:0000259" key="6">
    <source>
        <dbReference type="Pfam" id="PF02465"/>
    </source>
</evidence>
<evidence type="ECO:0000313" key="9">
    <source>
        <dbReference type="Proteomes" id="UP000258102"/>
    </source>
</evidence>
<name>A0AAD0RHK1_PSEO7</name>
<evidence type="ECO:0000256" key="4">
    <source>
        <dbReference type="ARBA" id="ARBA00023143"/>
    </source>
</evidence>
<dbReference type="GO" id="GO:0005576">
    <property type="term" value="C:extracellular region"/>
    <property type="evidence" value="ECO:0007669"/>
    <property type="project" value="UniProtKB-SubCell"/>
</dbReference>
<dbReference type="Proteomes" id="UP000258102">
    <property type="component" value="Chromosome 1"/>
</dbReference>
<dbReference type="EMBL" id="CP031761">
    <property type="protein sequence ID" value="AXR01794.1"/>
    <property type="molecule type" value="Genomic_DNA"/>
</dbReference>
<keyword evidence="8" id="KW-0966">Cell projection</keyword>
<reference evidence="8 9" key="1">
    <citation type="submission" date="2018-08" db="EMBL/GenBank/DDBJ databases">
        <title>Whole Genome Sequences of Two Pseudoalteromonas piscicida Strains, DE1-A and DE2-A, which Exhibit Strong Antibacterial Activity against Vibrio vulnificus.</title>
        <authorList>
            <person name="Richards G.P."/>
            <person name="Needleman D.S."/>
            <person name="Watson M.A."/>
            <person name="Polson S.W."/>
        </authorList>
    </citation>
    <scope>NUCLEOTIDE SEQUENCE [LARGE SCALE GENOMIC DNA]</scope>
    <source>
        <strain evidence="8 9">DE2-A</strain>
    </source>
</reference>
<evidence type="ECO:0000256" key="2">
    <source>
        <dbReference type="ARBA" id="ARBA00011255"/>
    </source>
</evidence>
<comment type="function">
    <text evidence="5">Required for morphogenesis and for the elongation of the flagellar filament by facilitating polymerization of the flagellin monomers at the tip of growing filament. Forms a capping structure, which prevents flagellin subunits (transported through the central channel of the flagellum) from leaking out without polymerization at the distal end.</text>
</comment>
<sequence length="469" mass="49481">MPLITSAGIGSGLDLESIIKATIDAENVPKLQAFAKKEDSLKVELSAVGELKSAISKLKDTMAKLADPENFGKRVANITQPSGGDIISVTPTSDISVGNFKVAVKQLAEGSRIISADDAFASTDAVVSASGGTLSFGAGPDKSFDLDVTAGMTLAELRDAINSSESNFGVTANIVNTGNVGSKLVLTSNVTGDNNDLTITSDTAELDAISTTASGGGAAGMTTVQAAQNAIITVDGLEVTSDSNTFKDAVQDMTIRALEVSEGNDTDGYATAKLNIDYDRESISKMIDEFIANYNNLIGTIGLHTRVGRPLNGDSSMRTLSDQMISTLSSELTDAGPFGSIFDIGLGVKKDGYLEKSSLVRSLNEAMDDNYDDIGKAFAGDNGVAKQLEELLGNYVDSKGILKQRETSLNSQLDDLEDDVLNHEYRMKSMEEGLRQKYAGLDVLIAQMQQTQSYLGAQLANLPGFTKSK</sequence>
<keyword evidence="8" id="KW-0282">Flagellum</keyword>
<evidence type="ECO:0000256" key="5">
    <source>
        <dbReference type="RuleBase" id="RU362066"/>
    </source>
</evidence>
<dbReference type="InterPro" id="IPR003481">
    <property type="entry name" value="FliD_N"/>
</dbReference>
<proteinExistence type="inferred from homology"/>
<dbReference type="Pfam" id="PF02465">
    <property type="entry name" value="FliD_N"/>
    <property type="match status" value="1"/>
</dbReference>
<accession>A0AAD0RHK1</accession>
<dbReference type="PANTHER" id="PTHR30288">
    <property type="entry name" value="FLAGELLAR CAP/ASSEMBLY PROTEIN FLID"/>
    <property type="match status" value="1"/>
</dbReference>
<comment type="similarity">
    <text evidence="1 5">Belongs to the FliD family.</text>
</comment>
<evidence type="ECO:0000259" key="7">
    <source>
        <dbReference type="Pfam" id="PF07195"/>
    </source>
</evidence>